<dbReference type="PANTHER" id="PTHR47618:SF1">
    <property type="entry name" value="BIFUNCTIONAL OLIGORIBONUCLEASE AND PAP PHOSPHATASE NRNA"/>
    <property type="match status" value="1"/>
</dbReference>
<dbReference type="Gene3D" id="3.90.1640.10">
    <property type="entry name" value="inorganic pyrophosphatase (n-terminal core)"/>
    <property type="match status" value="1"/>
</dbReference>
<dbReference type="Pfam" id="PF01368">
    <property type="entry name" value="DHH"/>
    <property type="match status" value="1"/>
</dbReference>
<dbReference type="InterPro" id="IPR001667">
    <property type="entry name" value="DDH_dom"/>
</dbReference>
<dbReference type="Pfam" id="PF02272">
    <property type="entry name" value="DHHA1"/>
    <property type="match status" value="1"/>
</dbReference>
<feature type="domain" description="DHHA1" evidence="2">
    <location>
        <begin position="252"/>
        <end position="328"/>
    </location>
</feature>
<gene>
    <name evidence="3" type="ORF">AVDCRST_MAG07-3496</name>
</gene>
<dbReference type="SUPFAM" id="SSF64182">
    <property type="entry name" value="DHH phosphoesterases"/>
    <property type="match status" value="1"/>
</dbReference>
<evidence type="ECO:0000259" key="1">
    <source>
        <dbReference type="Pfam" id="PF01368"/>
    </source>
</evidence>
<evidence type="ECO:0000259" key="2">
    <source>
        <dbReference type="Pfam" id="PF02272"/>
    </source>
</evidence>
<accession>A0A6J4MBF5</accession>
<dbReference type="GO" id="GO:0003676">
    <property type="term" value="F:nucleic acid binding"/>
    <property type="evidence" value="ECO:0007669"/>
    <property type="project" value="InterPro"/>
</dbReference>
<dbReference type="PANTHER" id="PTHR47618">
    <property type="entry name" value="BIFUNCTIONAL OLIGORIBONUCLEASE AND PAP PHOSPHATASE NRNA"/>
    <property type="match status" value="1"/>
</dbReference>
<reference evidence="3" key="1">
    <citation type="submission" date="2020-02" db="EMBL/GenBank/DDBJ databases">
        <authorList>
            <person name="Meier V. D."/>
        </authorList>
    </citation>
    <scope>NUCLEOTIDE SEQUENCE</scope>
    <source>
        <strain evidence="3">AVDCRST_MAG07</strain>
    </source>
</reference>
<name>A0A6J4MBF5_9ACTN</name>
<organism evidence="3">
    <name type="scientific">uncultured Frankineae bacterium</name>
    <dbReference type="NCBI Taxonomy" id="437475"/>
    <lineage>
        <taxon>Bacteria</taxon>
        <taxon>Bacillati</taxon>
        <taxon>Actinomycetota</taxon>
        <taxon>Actinomycetes</taxon>
        <taxon>Frankiales</taxon>
        <taxon>environmental samples</taxon>
    </lineage>
</organism>
<proteinExistence type="predicted"/>
<dbReference type="InterPro" id="IPR051319">
    <property type="entry name" value="Oligoribo/pAp-PDE_c-di-AMP_PDE"/>
</dbReference>
<feature type="domain" description="DDH" evidence="1">
    <location>
        <begin position="21"/>
        <end position="163"/>
    </location>
</feature>
<dbReference type="AlphaFoldDB" id="A0A6J4MBF5"/>
<dbReference type="EMBL" id="CADCUB010000158">
    <property type="protein sequence ID" value="CAA9355141.1"/>
    <property type="molecule type" value="Genomic_DNA"/>
</dbReference>
<dbReference type="InterPro" id="IPR003156">
    <property type="entry name" value="DHHA1_dom"/>
</dbReference>
<protein>
    <submittedName>
        <fullName evidence="3">RecJ</fullName>
    </submittedName>
</protein>
<sequence>MSSGLQERDEIVRLLSGAPSVALACHVGPDGDALGSMLGLGNALRERGTQVVASWGGAPFRVPAAYDFLPGLDLLVPPEQFPAAPEVFVALDTASADRLGTLADRVTSAQCCVVVDHHASNTRFGGVNLVDVSAAATAVLVADLLERMGEPLTQEVAAPLYTGLVTDTGSFKYVATTPSVHELAARLLATGIRHDLITRAIYDNAPFGYVQLLGRACANAQLVPDAVGGLGLVSCVVAAEDLARSGLGLADVEGVIDVLRVAQEAEIAVVLKGDPLEGGFKVSTRSKGAVDVGAVCTALGGGGHRFAAGFTSHEDGEGTLARLRAELDAAPHLPV</sequence>
<dbReference type="InterPro" id="IPR038763">
    <property type="entry name" value="DHH_sf"/>
</dbReference>
<evidence type="ECO:0000313" key="3">
    <source>
        <dbReference type="EMBL" id="CAA9355141.1"/>
    </source>
</evidence>
<dbReference type="Gene3D" id="3.10.310.30">
    <property type="match status" value="1"/>
</dbReference>